<feature type="transmembrane region" description="Helical" evidence="1">
    <location>
        <begin position="16"/>
        <end position="35"/>
    </location>
</feature>
<reference evidence="2 3" key="1">
    <citation type="submission" date="2018-07" db="EMBL/GenBank/DDBJ databases">
        <title>Halioglobus sp. genome submission.</title>
        <authorList>
            <person name="Ye M.-Q."/>
            <person name="Du Z.-J."/>
        </authorList>
    </citation>
    <scope>NUCLEOTIDE SEQUENCE [LARGE SCALE GENOMIC DNA]</scope>
    <source>
        <strain evidence="2 3">U0301</strain>
    </source>
</reference>
<dbReference type="Proteomes" id="UP000265509">
    <property type="component" value="Unassembled WGS sequence"/>
</dbReference>
<dbReference type="InterPro" id="IPR019734">
    <property type="entry name" value="TPR_rpt"/>
</dbReference>
<comment type="caution">
    <text evidence="2">The sequence shown here is derived from an EMBL/GenBank/DDBJ whole genome shotgun (WGS) entry which is preliminary data.</text>
</comment>
<protein>
    <submittedName>
        <fullName evidence="2">Uncharacterized protein</fullName>
    </submittedName>
</protein>
<keyword evidence="1" id="KW-0472">Membrane</keyword>
<evidence type="ECO:0000313" key="3">
    <source>
        <dbReference type="Proteomes" id="UP000265509"/>
    </source>
</evidence>
<evidence type="ECO:0000256" key="1">
    <source>
        <dbReference type="SAM" id="Phobius"/>
    </source>
</evidence>
<name>A0A3L7E2J7_9GAMM</name>
<keyword evidence="1" id="KW-1133">Transmembrane helix</keyword>
<accession>A0A3L7E2J7</accession>
<keyword evidence="1" id="KW-0812">Transmembrane</keyword>
<dbReference type="EMBL" id="QRAN01000005">
    <property type="protein sequence ID" value="RLQ22541.1"/>
    <property type="molecule type" value="Genomic_DNA"/>
</dbReference>
<evidence type="ECO:0000313" key="2">
    <source>
        <dbReference type="EMBL" id="RLQ22541.1"/>
    </source>
</evidence>
<dbReference type="Pfam" id="PF13432">
    <property type="entry name" value="TPR_16"/>
    <property type="match status" value="2"/>
</dbReference>
<sequence>MEYSMASFFTELKRRHVFRVAATYVVTAWVVAQAAEFLLENFTAPHWILQALVIVLILGFPIAVVLAWAFELTPEGVQRDSADEEPPLPQLTAIAAGLPVESPGPSIAVLPFADMSPDHDQEYFSDGLTEELLNLLAKVPGLHVASRTSAFSFKGKQEDIRDIADKLRVRHVLEGSVRKAGDQLRITVQLIKAQDGYHLWSENYNRPMANIFTIQDEIARAVVESLKPQLLDETPVARETSSEAYNLYLQALHCKRQRTPDSLDEAVHYLERAVDIDPDYAPAWALLSSVYALRGGSAQSGWEEGVAASRRALERALELDSNHAVGWISRSQLKSYYEWDWPGAHRDLERARTLAPNCSDVYVAAARLARSEGRLAESIAFCDRAIALDPLEQDARSDRARALYYLGRLNESEVAFKELMALNPNHHNAFSFLCRIQAARGQVDEALQQQAKVDTPFWTDFNWLLIAYNHRRSEECEAKLATFIAANGEGGAFQIAEIFAAAGEADAAFEWLDASVKTRDPGLTDELLSTETLRGLHKDARWEPLVEKLGLLEAYRGMPAMDSWPGKD</sequence>
<feature type="transmembrane region" description="Helical" evidence="1">
    <location>
        <begin position="47"/>
        <end position="70"/>
    </location>
</feature>
<dbReference type="PANTHER" id="PTHR12558">
    <property type="entry name" value="CELL DIVISION CYCLE 16,23,27"/>
    <property type="match status" value="1"/>
</dbReference>
<dbReference type="AlphaFoldDB" id="A0A3L7E2J7"/>
<dbReference type="SUPFAM" id="SSF48452">
    <property type="entry name" value="TPR-like"/>
    <property type="match status" value="1"/>
</dbReference>
<dbReference type="Gene3D" id="3.40.50.10070">
    <property type="entry name" value="TolB, N-terminal domain"/>
    <property type="match status" value="1"/>
</dbReference>
<organism evidence="2 3">
    <name type="scientific">Seongchinamella sediminis</name>
    <dbReference type="NCBI Taxonomy" id="2283635"/>
    <lineage>
        <taxon>Bacteria</taxon>
        <taxon>Pseudomonadati</taxon>
        <taxon>Pseudomonadota</taxon>
        <taxon>Gammaproteobacteria</taxon>
        <taxon>Cellvibrionales</taxon>
        <taxon>Halieaceae</taxon>
        <taxon>Seongchinamella</taxon>
    </lineage>
</organism>
<dbReference type="SMART" id="SM00028">
    <property type="entry name" value="TPR"/>
    <property type="match status" value="2"/>
</dbReference>
<dbReference type="OrthoDB" id="7052061at2"/>
<dbReference type="InterPro" id="IPR011990">
    <property type="entry name" value="TPR-like_helical_dom_sf"/>
</dbReference>
<gene>
    <name evidence="2" type="ORF">DWB85_06015</name>
</gene>
<dbReference type="PANTHER" id="PTHR12558:SF13">
    <property type="entry name" value="CELL DIVISION CYCLE PROTEIN 27 HOMOLOG"/>
    <property type="match status" value="1"/>
</dbReference>
<proteinExistence type="predicted"/>
<keyword evidence="3" id="KW-1185">Reference proteome</keyword>
<dbReference type="Gene3D" id="1.25.40.10">
    <property type="entry name" value="Tetratricopeptide repeat domain"/>
    <property type="match status" value="2"/>
</dbReference>